<evidence type="ECO:0000256" key="5">
    <source>
        <dbReference type="ARBA" id="ARBA00022777"/>
    </source>
</evidence>
<name>A0ABU3X399_9EURY</name>
<dbReference type="InterPro" id="IPR000700">
    <property type="entry name" value="PAS-assoc_C"/>
</dbReference>
<evidence type="ECO:0000256" key="1">
    <source>
        <dbReference type="ARBA" id="ARBA00000085"/>
    </source>
</evidence>
<keyword evidence="6" id="KW-0175">Coiled coil</keyword>
<comment type="catalytic activity">
    <reaction evidence="1">
        <text>ATP + protein L-histidine = ADP + protein N-phospho-L-histidine.</text>
        <dbReference type="EC" id="2.7.13.3"/>
    </reaction>
</comment>
<dbReference type="InterPro" id="IPR013767">
    <property type="entry name" value="PAS_fold"/>
</dbReference>
<dbReference type="SMART" id="SM00086">
    <property type="entry name" value="PAC"/>
    <property type="match status" value="4"/>
</dbReference>
<comment type="caution">
    <text evidence="9">The sequence shown here is derived from an EMBL/GenBank/DDBJ whole genome shotgun (WGS) entry which is preliminary data.</text>
</comment>
<feature type="domain" description="PAS" evidence="7">
    <location>
        <begin position="539"/>
        <end position="609"/>
    </location>
</feature>
<dbReference type="Gene3D" id="3.30.450.20">
    <property type="entry name" value="PAS domain"/>
    <property type="match status" value="5"/>
</dbReference>
<dbReference type="InterPro" id="IPR052162">
    <property type="entry name" value="Sensor_kinase/Photoreceptor"/>
</dbReference>
<evidence type="ECO:0000256" key="2">
    <source>
        <dbReference type="ARBA" id="ARBA00012438"/>
    </source>
</evidence>
<keyword evidence="4" id="KW-0808">Transferase</keyword>
<dbReference type="InterPro" id="IPR013655">
    <property type="entry name" value="PAS_fold_3"/>
</dbReference>
<evidence type="ECO:0000256" key="4">
    <source>
        <dbReference type="ARBA" id="ARBA00022679"/>
    </source>
</evidence>
<dbReference type="PROSITE" id="PS50113">
    <property type="entry name" value="PAC"/>
    <property type="match status" value="3"/>
</dbReference>
<accession>A0ABU3X399</accession>
<evidence type="ECO:0000259" key="7">
    <source>
        <dbReference type="PROSITE" id="PS50112"/>
    </source>
</evidence>
<gene>
    <name evidence="9" type="ORF">F8E02_11115</name>
</gene>
<evidence type="ECO:0000259" key="8">
    <source>
        <dbReference type="PROSITE" id="PS50113"/>
    </source>
</evidence>
<feature type="coiled-coil region" evidence="6">
    <location>
        <begin position="522"/>
        <end position="549"/>
    </location>
</feature>
<dbReference type="EC" id="2.7.13.3" evidence="2"/>
<reference evidence="9 10" key="1">
    <citation type="submission" date="2019-10" db="EMBL/GenBank/DDBJ databases">
        <title>Isolation and characterization of Methanoculleus sp. Wushi-C6 from a hot spring well.</title>
        <authorList>
            <person name="Chen S.-C."/>
            <person name="Lan Z.-H."/>
            <person name="You Y.-T."/>
            <person name="Lai M.-C."/>
        </authorList>
    </citation>
    <scope>NUCLEOTIDE SEQUENCE [LARGE SCALE GENOMIC DNA]</scope>
    <source>
        <strain evidence="9 10">Wushi-C6</strain>
    </source>
</reference>
<dbReference type="SMART" id="SM00091">
    <property type="entry name" value="PAS"/>
    <property type="match status" value="5"/>
</dbReference>
<feature type="domain" description="PAC" evidence="8">
    <location>
        <begin position="228"/>
        <end position="280"/>
    </location>
</feature>
<keyword evidence="10" id="KW-1185">Reference proteome</keyword>
<dbReference type="CDD" id="cd00130">
    <property type="entry name" value="PAS"/>
    <property type="match status" value="4"/>
</dbReference>
<dbReference type="PANTHER" id="PTHR43304">
    <property type="entry name" value="PHYTOCHROME-LIKE PROTEIN CPH1"/>
    <property type="match status" value="1"/>
</dbReference>
<keyword evidence="3" id="KW-0597">Phosphoprotein</keyword>
<dbReference type="InterPro" id="IPR013656">
    <property type="entry name" value="PAS_4"/>
</dbReference>
<evidence type="ECO:0000313" key="9">
    <source>
        <dbReference type="EMBL" id="MDV2482539.1"/>
    </source>
</evidence>
<dbReference type="SUPFAM" id="SSF55785">
    <property type="entry name" value="PYP-like sensor domain (PAS domain)"/>
    <property type="match status" value="5"/>
</dbReference>
<dbReference type="NCBIfam" id="TIGR00229">
    <property type="entry name" value="sensory_box"/>
    <property type="match status" value="4"/>
</dbReference>
<evidence type="ECO:0000256" key="3">
    <source>
        <dbReference type="ARBA" id="ARBA00022553"/>
    </source>
</evidence>
<evidence type="ECO:0000313" key="10">
    <source>
        <dbReference type="Proteomes" id="UP001281203"/>
    </source>
</evidence>
<dbReference type="Pfam" id="PF13426">
    <property type="entry name" value="PAS_9"/>
    <property type="match status" value="1"/>
</dbReference>
<dbReference type="PANTHER" id="PTHR43304:SF1">
    <property type="entry name" value="PAC DOMAIN-CONTAINING PROTEIN"/>
    <property type="match status" value="1"/>
</dbReference>
<dbReference type="SMART" id="SM00388">
    <property type="entry name" value="HisKA"/>
    <property type="match status" value="1"/>
</dbReference>
<dbReference type="InterPro" id="IPR035965">
    <property type="entry name" value="PAS-like_dom_sf"/>
</dbReference>
<dbReference type="EMBL" id="WBKO01000002">
    <property type="protein sequence ID" value="MDV2482539.1"/>
    <property type="molecule type" value="Genomic_DNA"/>
</dbReference>
<sequence length="851" mass="94616">MTPEGTIYRAGWISFLRRRPRSSRASVSVMTPTTRSGGRTATLPARAQGDGILIVDADQKIVHVNAPLQDLLCVDEEELPGADALFAVEKHLFPLLEEGGSGEEVIALLRGEPRPSPVILSVRAPGTGVRRLSVTSSTIDTVTPAIRLLVFHDTGEAGGAETPSVPGEFPPIFFVQDRDLRYSWFCTTGEPEPPPDLAAGSTDADLFCPGDAARLTELKRRALETGEMVREEVLLTVNGVTHTFDTTLVAVKDGRGKATGVMGTLLDVTARQRAIEALVKSRRQLATLLSNLPGMAYQCRADSKWTMEFVSEGAERITGYPPDDLIGNRRVAYGDLIHPGDRVRVAEEVAAGLDEKRPFQTTYRLVTASGEEKWVWEQGRGIPGSADGIVRVEGYINDITDRIRVQIALAESEARFRNIFEEAGIGILLTDTRGRIVKANPAFQQILGYSADELQEMTVAGITYPDDLEASRKCLVELVAGKRERYRLQKRYVTRSGEVVWARLTVTALRDTDGTVRYTLGMMEDITARKQAEEELAESEERFRSIFNTSHAVMLIIDPETGAIVDANPAASAYYGHPHEVLVTMRIDEINTLTQEEILQKIRRAEAGDEWHFSFRHRLADGRIRDVDVFSGRVIIHGRVLLHSIVHDVTERRQAEEQFRALLDAMPDAAMLIDRDGSILALNEMMAGRFEKSVGELIGACTYDLVPPELAAKRQVLVEQAFASGRPLRLVDEQAGMILESIFFPIPGSRGDVGRLAIISRDITRQQDLERARKEAFSQIEQNIEQFAILADHIRQPLQVILGMACLIEDDKVAAILRGEVDRINGYIRQLDQGWIESRKIREFLRRHEMV</sequence>
<proteinExistence type="predicted"/>
<dbReference type="InterPro" id="IPR003661">
    <property type="entry name" value="HisK_dim/P_dom"/>
</dbReference>
<dbReference type="InterPro" id="IPR001610">
    <property type="entry name" value="PAC"/>
</dbReference>
<dbReference type="PROSITE" id="PS50112">
    <property type="entry name" value="PAS"/>
    <property type="match status" value="4"/>
</dbReference>
<evidence type="ECO:0000256" key="6">
    <source>
        <dbReference type="SAM" id="Coils"/>
    </source>
</evidence>
<feature type="domain" description="PAS" evidence="7">
    <location>
        <begin position="655"/>
        <end position="725"/>
    </location>
</feature>
<protein>
    <recommendedName>
        <fullName evidence="2">histidine kinase</fullName>
        <ecNumber evidence="2">2.7.13.3</ecNumber>
    </recommendedName>
</protein>
<dbReference type="InterPro" id="IPR000014">
    <property type="entry name" value="PAS"/>
</dbReference>
<dbReference type="Proteomes" id="UP001281203">
    <property type="component" value="Unassembled WGS sequence"/>
</dbReference>
<feature type="domain" description="PAC" evidence="8">
    <location>
        <begin position="359"/>
        <end position="411"/>
    </location>
</feature>
<feature type="domain" description="PAS" evidence="7">
    <location>
        <begin position="412"/>
        <end position="482"/>
    </location>
</feature>
<dbReference type="Pfam" id="PF08448">
    <property type="entry name" value="PAS_4"/>
    <property type="match status" value="2"/>
</dbReference>
<feature type="domain" description="PAS" evidence="7">
    <location>
        <begin position="281"/>
        <end position="356"/>
    </location>
</feature>
<dbReference type="Pfam" id="PF00989">
    <property type="entry name" value="PAS"/>
    <property type="match status" value="1"/>
</dbReference>
<keyword evidence="5" id="KW-0418">Kinase</keyword>
<organism evidence="9 10">
    <name type="scientific">Methanoculleus caldifontis</name>
    <dbReference type="NCBI Taxonomy" id="2651577"/>
    <lineage>
        <taxon>Archaea</taxon>
        <taxon>Methanobacteriati</taxon>
        <taxon>Methanobacteriota</taxon>
        <taxon>Stenosarchaea group</taxon>
        <taxon>Methanomicrobia</taxon>
        <taxon>Methanomicrobiales</taxon>
        <taxon>Methanomicrobiaceae</taxon>
        <taxon>Methanoculleus</taxon>
    </lineage>
</organism>
<feature type="domain" description="PAC" evidence="8">
    <location>
        <begin position="486"/>
        <end position="538"/>
    </location>
</feature>
<dbReference type="Pfam" id="PF08447">
    <property type="entry name" value="PAS_3"/>
    <property type="match status" value="1"/>
</dbReference>